<evidence type="ECO:0000256" key="3">
    <source>
        <dbReference type="ARBA" id="ARBA00023015"/>
    </source>
</evidence>
<feature type="modified residue" description="4-aspartylphosphate" evidence="6">
    <location>
        <position position="51"/>
    </location>
</feature>
<dbReference type="SUPFAM" id="SSF46894">
    <property type="entry name" value="C-terminal effector domain of the bipartite response regulators"/>
    <property type="match status" value="1"/>
</dbReference>
<dbReference type="InterPro" id="IPR039420">
    <property type="entry name" value="WalR-like"/>
</dbReference>
<evidence type="ECO:0000259" key="9">
    <source>
        <dbReference type="PROSITE" id="PS51755"/>
    </source>
</evidence>
<feature type="DNA-binding region" description="OmpR/PhoB-type" evidence="7">
    <location>
        <begin position="124"/>
        <end position="216"/>
    </location>
</feature>
<dbReference type="GO" id="GO:0032993">
    <property type="term" value="C:protein-DNA complex"/>
    <property type="evidence" value="ECO:0007669"/>
    <property type="project" value="TreeGrafter"/>
</dbReference>
<dbReference type="PROSITE" id="PS50110">
    <property type="entry name" value="RESPONSE_REGULATORY"/>
    <property type="match status" value="1"/>
</dbReference>
<dbReference type="Pfam" id="PF00072">
    <property type="entry name" value="Response_reg"/>
    <property type="match status" value="1"/>
</dbReference>
<sequence>MRLLLIEDDPLLGQGIMLALQARNYRVDWQQTGSAGLQVMQHDSAGVVILDLNLPDMDGLEVLQQARQQGIATPVLILTARDAIEERITGLDKGADDYLVKPFDLDELEARIRALHRRASGRDQEYIEHGDLTINTAAREVKFQNHSMTLGRREYDLLLSLLNAKGRVLTRRQIEEEIYEDDPESNALEVHIHALRKKFGKSLIRTVRGVGYMVEN</sequence>
<accession>A0A8J7FL12</accession>
<evidence type="ECO:0000256" key="6">
    <source>
        <dbReference type="PROSITE-ProRule" id="PRU00169"/>
    </source>
</evidence>
<evidence type="ECO:0000259" key="8">
    <source>
        <dbReference type="PROSITE" id="PS50110"/>
    </source>
</evidence>
<name>A0A8J7FL12_9GAMM</name>
<keyword evidence="1 6" id="KW-0597">Phosphoprotein</keyword>
<dbReference type="FunFam" id="3.40.50.2300:FF:000002">
    <property type="entry name" value="DNA-binding response regulator PhoP"/>
    <property type="match status" value="1"/>
</dbReference>
<evidence type="ECO:0000256" key="2">
    <source>
        <dbReference type="ARBA" id="ARBA00023012"/>
    </source>
</evidence>
<dbReference type="SMART" id="SM00448">
    <property type="entry name" value="REC"/>
    <property type="match status" value="1"/>
</dbReference>
<organism evidence="10 11">
    <name type="scientific">Pontibacterium sinense</name>
    <dbReference type="NCBI Taxonomy" id="2781979"/>
    <lineage>
        <taxon>Bacteria</taxon>
        <taxon>Pseudomonadati</taxon>
        <taxon>Pseudomonadota</taxon>
        <taxon>Gammaproteobacteria</taxon>
        <taxon>Oceanospirillales</taxon>
        <taxon>Oceanospirillaceae</taxon>
        <taxon>Pontibacterium</taxon>
    </lineage>
</organism>
<evidence type="ECO:0000256" key="7">
    <source>
        <dbReference type="PROSITE-ProRule" id="PRU01091"/>
    </source>
</evidence>
<evidence type="ECO:0000256" key="5">
    <source>
        <dbReference type="ARBA" id="ARBA00023163"/>
    </source>
</evidence>
<dbReference type="PANTHER" id="PTHR48111">
    <property type="entry name" value="REGULATOR OF RPOS"/>
    <property type="match status" value="1"/>
</dbReference>
<dbReference type="InterPro" id="IPR001789">
    <property type="entry name" value="Sig_transdc_resp-reg_receiver"/>
</dbReference>
<dbReference type="PROSITE" id="PS51755">
    <property type="entry name" value="OMPR_PHOB"/>
    <property type="match status" value="1"/>
</dbReference>
<dbReference type="Proteomes" id="UP000640333">
    <property type="component" value="Unassembled WGS sequence"/>
</dbReference>
<dbReference type="Gene3D" id="6.10.250.690">
    <property type="match status" value="1"/>
</dbReference>
<proteinExistence type="predicted"/>
<evidence type="ECO:0000256" key="4">
    <source>
        <dbReference type="ARBA" id="ARBA00023125"/>
    </source>
</evidence>
<evidence type="ECO:0000313" key="11">
    <source>
        <dbReference type="Proteomes" id="UP000640333"/>
    </source>
</evidence>
<protein>
    <submittedName>
        <fullName evidence="10">Response regulator</fullName>
    </submittedName>
</protein>
<dbReference type="AlphaFoldDB" id="A0A8J7FL12"/>
<gene>
    <name evidence="10" type="ORF">IOQ59_12995</name>
</gene>
<dbReference type="GO" id="GO:0000156">
    <property type="term" value="F:phosphorelay response regulator activity"/>
    <property type="evidence" value="ECO:0007669"/>
    <property type="project" value="TreeGrafter"/>
</dbReference>
<evidence type="ECO:0000313" key="10">
    <source>
        <dbReference type="EMBL" id="MBE9398173.1"/>
    </source>
</evidence>
<dbReference type="CDD" id="cd17624">
    <property type="entry name" value="REC_OmpR_PmrA-like"/>
    <property type="match status" value="1"/>
</dbReference>
<reference evidence="10" key="1">
    <citation type="submission" date="2020-10" db="EMBL/GenBank/DDBJ databases">
        <title>Bacterium isolated from coastal waters sediment.</title>
        <authorList>
            <person name="Chen R.-J."/>
            <person name="Lu D.-C."/>
            <person name="Zhu K.-L."/>
            <person name="Du Z.-J."/>
        </authorList>
    </citation>
    <scope>NUCLEOTIDE SEQUENCE</scope>
    <source>
        <strain evidence="10">N1Y112</strain>
    </source>
</reference>
<dbReference type="GO" id="GO:0005829">
    <property type="term" value="C:cytosol"/>
    <property type="evidence" value="ECO:0007669"/>
    <property type="project" value="TreeGrafter"/>
</dbReference>
<dbReference type="Gene3D" id="1.10.10.10">
    <property type="entry name" value="Winged helix-like DNA-binding domain superfamily/Winged helix DNA-binding domain"/>
    <property type="match status" value="1"/>
</dbReference>
<dbReference type="Pfam" id="PF00486">
    <property type="entry name" value="Trans_reg_C"/>
    <property type="match status" value="1"/>
</dbReference>
<dbReference type="SMART" id="SM00862">
    <property type="entry name" value="Trans_reg_C"/>
    <property type="match status" value="1"/>
</dbReference>
<dbReference type="InterPro" id="IPR011006">
    <property type="entry name" value="CheY-like_superfamily"/>
</dbReference>
<keyword evidence="2" id="KW-0902">Two-component regulatory system</keyword>
<keyword evidence="3" id="KW-0805">Transcription regulation</keyword>
<dbReference type="InterPro" id="IPR036388">
    <property type="entry name" value="WH-like_DNA-bd_sf"/>
</dbReference>
<dbReference type="EMBL" id="JADEYS010000012">
    <property type="protein sequence ID" value="MBE9398173.1"/>
    <property type="molecule type" value="Genomic_DNA"/>
</dbReference>
<keyword evidence="4 7" id="KW-0238">DNA-binding</keyword>
<dbReference type="CDD" id="cd00383">
    <property type="entry name" value="trans_reg_C"/>
    <property type="match status" value="1"/>
</dbReference>
<dbReference type="GO" id="GO:0000976">
    <property type="term" value="F:transcription cis-regulatory region binding"/>
    <property type="evidence" value="ECO:0007669"/>
    <property type="project" value="TreeGrafter"/>
</dbReference>
<dbReference type="PANTHER" id="PTHR48111:SF67">
    <property type="entry name" value="TRANSCRIPTIONAL REGULATORY PROTEIN TCTD"/>
    <property type="match status" value="1"/>
</dbReference>
<keyword evidence="5" id="KW-0804">Transcription</keyword>
<comment type="caution">
    <text evidence="10">The sequence shown here is derived from an EMBL/GenBank/DDBJ whole genome shotgun (WGS) entry which is preliminary data.</text>
</comment>
<feature type="domain" description="Response regulatory" evidence="8">
    <location>
        <begin position="2"/>
        <end position="116"/>
    </location>
</feature>
<feature type="domain" description="OmpR/PhoB-type" evidence="9">
    <location>
        <begin position="124"/>
        <end position="216"/>
    </location>
</feature>
<keyword evidence="11" id="KW-1185">Reference proteome</keyword>
<dbReference type="SUPFAM" id="SSF52172">
    <property type="entry name" value="CheY-like"/>
    <property type="match status" value="1"/>
</dbReference>
<dbReference type="InterPro" id="IPR016032">
    <property type="entry name" value="Sig_transdc_resp-reg_C-effctor"/>
</dbReference>
<dbReference type="RefSeq" id="WP_193953802.1">
    <property type="nucleotide sequence ID" value="NZ_JADEYS010000012.1"/>
</dbReference>
<dbReference type="InterPro" id="IPR001867">
    <property type="entry name" value="OmpR/PhoB-type_DNA-bd"/>
</dbReference>
<evidence type="ECO:0000256" key="1">
    <source>
        <dbReference type="ARBA" id="ARBA00022553"/>
    </source>
</evidence>
<dbReference type="GO" id="GO:0006355">
    <property type="term" value="P:regulation of DNA-templated transcription"/>
    <property type="evidence" value="ECO:0007669"/>
    <property type="project" value="InterPro"/>
</dbReference>
<dbReference type="Gene3D" id="3.40.50.2300">
    <property type="match status" value="1"/>
</dbReference>